<evidence type="ECO:0000313" key="2">
    <source>
        <dbReference type="EMBL" id="RUO53927.1"/>
    </source>
</evidence>
<keyword evidence="3" id="KW-1185">Reference proteome</keyword>
<feature type="transmembrane region" description="Helical" evidence="1">
    <location>
        <begin position="16"/>
        <end position="39"/>
    </location>
</feature>
<proteinExistence type="predicted"/>
<dbReference type="OrthoDB" id="6269905at2"/>
<dbReference type="EMBL" id="PIPW01000001">
    <property type="protein sequence ID" value="RUO53927.1"/>
    <property type="molecule type" value="Genomic_DNA"/>
</dbReference>
<evidence type="ECO:0000313" key="3">
    <source>
        <dbReference type="Proteomes" id="UP000287198"/>
    </source>
</evidence>
<gene>
    <name evidence="2" type="ORF">CWI69_00355</name>
</gene>
<dbReference type="RefSeq" id="WP_126760885.1">
    <property type="nucleotide sequence ID" value="NZ_JBHLTZ010000004.1"/>
</dbReference>
<evidence type="ECO:0000256" key="1">
    <source>
        <dbReference type="SAM" id="Phobius"/>
    </source>
</evidence>
<sequence>MQSLEVVLNPLDWDGVSAIASVLMLFINLFLLISIIFAYRTIKEEVKNRDSTLLIWAMEEMSKIKPDIHVLKDAGEYASGQLGKSTHKVKWSGELRAAAQRVSVTMQRLSYMAEADLISKEHFSNMWGPMFADAWNRLEPFVQHKRHLEREPLTLADGAYSRKDFEKFARYCEALRN</sequence>
<keyword evidence="1" id="KW-0812">Transmembrane</keyword>
<evidence type="ECO:0008006" key="4">
    <source>
        <dbReference type="Google" id="ProtNLM"/>
    </source>
</evidence>
<dbReference type="Proteomes" id="UP000287198">
    <property type="component" value="Unassembled WGS sequence"/>
</dbReference>
<comment type="caution">
    <text evidence="2">The sequence shown here is derived from an EMBL/GenBank/DDBJ whole genome shotgun (WGS) entry which is preliminary data.</text>
</comment>
<protein>
    <recommendedName>
        <fullName evidence="4">DUF4760 domain-containing protein</fullName>
    </recommendedName>
</protein>
<accession>A0A432XZ07</accession>
<keyword evidence="1" id="KW-0472">Membrane</keyword>
<name>A0A432XZ07_9GAMM</name>
<keyword evidence="1" id="KW-1133">Transmembrane helix</keyword>
<organism evidence="2 3">
    <name type="scientific">Pseudidiomarina halophila</name>
    <dbReference type="NCBI Taxonomy" id="1449799"/>
    <lineage>
        <taxon>Bacteria</taxon>
        <taxon>Pseudomonadati</taxon>
        <taxon>Pseudomonadota</taxon>
        <taxon>Gammaproteobacteria</taxon>
        <taxon>Alteromonadales</taxon>
        <taxon>Idiomarinaceae</taxon>
        <taxon>Pseudidiomarina</taxon>
    </lineage>
</organism>
<dbReference type="AlphaFoldDB" id="A0A432XZ07"/>
<reference evidence="3" key="1">
    <citation type="journal article" date="2018" name="Front. Microbiol.">
        <title>Genome-Based Analysis Reveals the Taxonomy and Diversity of the Family Idiomarinaceae.</title>
        <authorList>
            <person name="Liu Y."/>
            <person name="Lai Q."/>
            <person name="Shao Z."/>
        </authorList>
    </citation>
    <scope>NUCLEOTIDE SEQUENCE [LARGE SCALE GENOMIC DNA]</scope>
    <source>
        <strain evidence="3">BH195</strain>
    </source>
</reference>